<dbReference type="EMBL" id="JAEHFW010000002">
    <property type="protein sequence ID" value="MBK0379775.1"/>
    <property type="molecule type" value="Genomic_DNA"/>
</dbReference>
<dbReference type="NCBIfam" id="NF047658">
    <property type="entry name" value="HYC_CC_PP"/>
    <property type="match status" value="1"/>
</dbReference>
<evidence type="ECO:0000313" key="2">
    <source>
        <dbReference type="Proteomes" id="UP000613193"/>
    </source>
</evidence>
<dbReference type="AlphaFoldDB" id="A0A934PVC6"/>
<dbReference type="InterPro" id="IPR058060">
    <property type="entry name" value="HYC_CC_PP"/>
</dbReference>
<accession>A0A934PVC6</accession>
<reference evidence="1" key="1">
    <citation type="submission" date="2020-12" db="EMBL/GenBank/DDBJ databases">
        <title>Bacterial novel species Mucilaginibacter sp. SD-g isolated from soil.</title>
        <authorList>
            <person name="Jung H.-Y."/>
        </authorList>
    </citation>
    <scope>NUCLEOTIDE SEQUENCE</scope>
    <source>
        <strain evidence="1">SD-g</strain>
    </source>
</reference>
<keyword evidence="2" id="KW-1185">Reference proteome</keyword>
<comment type="caution">
    <text evidence="1">The sequence shown here is derived from an EMBL/GenBank/DDBJ whole genome shotgun (WGS) entry which is preliminary data.</text>
</comment>
<organism evidence="1 2">
    <name type="scientific">Mucilaginibacter segetis</name>
    <dbReference type="NCBI Taxonomy" id="2793071"/>
    <lineage>
        <taxon>Bacteria</taxon>
        <taxon>Pseudomonadati</taxon>
        <taxon>Bacteroidota</taxon>
        <taxon>Sphingobacteriia</taxon>
        <taxon>Sphingobacteriales</taxon>
        <taxon>Sphingobacteriaceae</taxon>
        <taxon>Mucilaginibacter</taxon>
    </lineage>
</organism>
<sequence length="129" mass="14538">MIKRLGTVLLMLLYVVTASGFALNLHYCGNYVADVQINAPVKSCVQPMTEGKMKCCKDTHLTVKIKDDHQNEANEFLNPLFSFDIPRSLFGDLFLSPQRAQADKFYDRGPPDIAHDGLTLCIKNCIFRI</sequence>
<name>A0A934PVC6_9SPHI</name>
<dbReference type="InterPro" id="IPR058512">
    <property type="entry name" value="DUF8199"/>
</dbReference>
<gene>
    <name evidence="1" type="ORF">I5M19_10680</name>
</gene>
<protein>
    <submittedName>
        <fullName evidence="1">Uncharacterized protein</fullName>
    </submittedName>
</protein>
<dbReference type="Pfam" id="PF26622">
    <property type="entry name" value="DUF8199"/>
    <property type="match status" value="1"/>
</dbReference>
<proteinExistence type="predicted"/>
<evidence type="ECO:0000313" key="1">
    <source>
        <dbReference type="EMBL" id="MBK0379775.1"/>
    </source>
</evidence>
<dbReference type="Proteomes" id="UP000613193">
    <property type="component" value="Unassembled WGS sequence"/>
</dbReference>
<dbReference type="RefSeq" id="WP_200066320.1">
    <property type="nucleotide sequence ID" value="NZ_JAEHFW010000002.1"/>
</dbReference>